<evidence type="ECO:0000313" key="6">
    <source>
        <dbReference type="Proteomes" id="UP000277580"/>
    </source>
</evidence>
<feature type="compositionally biased region" description="Basic and acidic residues" evidence="3">
    <location>
        <begin position="428"/>
        <end position="446"/>
    </location>
</feature>
<dbReference type="FunFam" id="1.25.40.180:FF:000052">
    <property type="entry name" value="Nonsense-mediated mRNA decay factor"/>
    <property type="match status" value="1"/>
</dbReference>
<dbReference type="STRING" id="1392247.A0A3N4KMR7"/>
<feature type="region of interest" description="Disordered" evidence="3">
    <location>
        <begin position="428"/>
        <end position="475"/>
    </location>
</feature>
<dbReference type="InterPro" id="IPR016024">
    <property type="entry name" value="ARM-type_fold"/>
</dbReference>
<dbReference type="EMBL" id="ML119133">
    <property type="protein sequence ID" value="RPB11790.1"/>
    <property type="molecule type" value="Genomic_DNA"/>
</dbReference>
<dbReference type="Pfam" id="PF04050">
    <property type="entry name" value="Upf2"/>
    <property type="match status" value="1"/>
</dbReference>
<feature type="compositionally biased region" description="Polar residues" evidence="3">
    <location>
        <begin position="463"/>
        <end position="475"/>
    </location>
</feature>
<dbReference type="Gene3D" id="4.10.80.160">
    <property type="match status" value="1"/>
</dbReference>
<feature type="domain" description="MIF4G" evidence="4">
    <location>
        <begin position="492"/>
        <end position="682"/>
    </location>
</feature>
<feature type="compositionally biased region" description="Basic and acidic residues" evidence="3">
    <location>
        <begin position="1004"/>
        <end position="1014"/>
    </location>
</feature>
<accession>A0A3N4KMR7</accession>
<keyword evidence="2" id="KW-0963">Cytoplasm</keyword>
<dbReference type="PANTHER" id="PTHR12839">
    <property type="entry name" value="NONSENSE-MEDIATED MRNA DECAY PROTEIN 2 UP-FRAMESHIFT SUPPRESSOR 2"/>
    <property type="match status" value="1"/>
</dbReference>
<reference evidence="5 6" key="1">
    <citation type="journal article" date="2018" name="Nat. Ecol. Evol.">
        <title>Pezizomycetes genomes reveal the molecular basis of ectomycorrhizal truffle lifestyle.</title>
        <authorList>
            <person name="Murat C."/>
            <person name="Payen T."/>
            <person name="Noel B."/>
            <person name="Kuo A."/>
            <person name="Morin E."/>
            <person name="Chen J."/>
            <person name="Kohler A."/>
            <person name="Krizsan K."/>
            <person name="Balestrini R."/>
            <person name="Da Silva C."/>
            <person name="Montanini B."/>
            <person name="Hainaut M."/>
            <person name="Levati E."/>
            <person name="Barry K.W."/>
            <person name="Belfiori B."/>
            <person name="Cichocki N."/>
            <person name="Clum A."/>
            <person name="Dockter R.B."/>
            <person name="Fauchery L."/>
            <person name="Guy J."/>
            <person name="Iotti M."/>
            <person name="Le Tacon F."/>
            <person name="Lindquist E.A."/>
            <person name="Lipzen A."/>
            <person name="Malagnac F."/>
            <person name="Mello A."/>
            <person name="Molinier V."/>
            <person name="Miyauchi S."/>
            <person name="Poulain J."/>
            <person name="Riccioni C."/>
            <person name="Rubini A."/>
            <person name="Sitrit Y."/>
            <person name="Splivallo R."/>
            <person name="Traeger S."/>
            <person name="Wang M."/>
            <person name="Zifcakova L."/>
            <person name="Wipf D."/>
            <person name="Zambonelli A."/>
            <person name="Paolocci F."/>
            <person name="Nowrousian M."/>
            <person name="Ottonello S."/>
            <person name="Baldrian P."/>
            <person name="Spatafora J.W."/>
            <person name="Henrissat B."/>
            <person name="Nagy L.G."/>
            <person name="Aury J.M."/>
            <person name="Wincker P."/>
            <person name="Grigoriev I.V."/>
            <person name="Bonfante P."/>
            <person name="Martin F.M."/>
        </authorList>
    </citation>
    <scope>NUCLEOTIDE SEQUENCE [LARGE SCALE GENOMIC DNA]</scope>
    <source>
        <strain evidence="5 6">CCBAS932</strain>
    </source>
</reference>
<dbReference type="Pfam" id="PF02854">
    <property type="entry name" value="MIF4G"/>
    <property type="match status" value="2"/>
</dbReference>
<dbReference type="GO" id="GO:0000184">
    <property type="term" value="P:nuclear-transcribed mRNA catabolic process, nonsense-mediated decay"/>
    <property type="evidence" value="ECO:0007669"/>
    <property type="project" value="InterPro"/>
</dbReference>
<feature type="region of interest" description="Disordered" evidence="3">
    <location>
        <begin position="259"/>
        <end position="282"/>
    </location>
</feature>
<dbReference type="SUPFAM" id="SSF48371">
    <property type="entry name" value="ARM repeat"/>
    <property type="match status" value="2"/>
</dbReference>
<name>A0A3N4KMR7_9PEZI</name>
<dbReference type="GO" id="GO:0035145">
    <property type="term" value="C:exon-exon junction complex"/>
    <property type="evidence" value="ECO:0007669"/>
    <property type="project" value="TreeGrafter"/>
</dbReference>
<dbReference type="PANTHER" id="PTHR12839:SF7">
    <property type="entry name" value="REGULATOR OF NONSENSE TRANSCRIPTS 2"/>
    <property type="match status" value="1"/>
</dbReference>
<feature type="region of interest" description="Disordered" evidence="3">
    <location>
        <begin position="925"/>
        <end position="1014"/>
    </location>
</feature>
<evidence type="ECO:0000256" key="3">
    <source>
        <dbReference type="SAM" id="MobiDB-lite"/>
    </source>
</evidence>
<organism evidence="5 6">
    <name type="scientific">Morchella conica CCBAS932</name>
    <dbReference type="NCBI Taxonomy" id="1392247"/>
    <lineage>
        <taxon>Eukaryota</taxon>
        <taxon>Fungi</taxon>
        <taxon>Dikarya</taxon>
        <taxon>Ascomycota</taxon>
        <taxon>Pezizomycotina</taxon>
        <taxon>Pezizomycetes</taxon>
        <taxon>Pezizales</taxon>
        <taxon>Morchellaceae</taxon>
        <taxon>Morchella</taxon>
    </lineage>
</organism>
<dbReference type="FunCoup" id="A0A3N4KMR7">
    <property type="interactions" value="1003"/>
</dbReference>
<dbReference type="OrthoDB" id="27832at2759"/>
<feature type="compositionally biased region" description="Low complexity" evidence="3">
    <location>
        <begin position="264"/>
        <end position="275"/>
    </location>
</feature>
<proteinExistence type="predicted"/>
<dbReference type="Proteomes" id="UP000277580">
    <property type="component" value="Unassembled WGS sequence"/>
</dbReference>
<evidence type="ECO:0000259" key="4">
    <source>
        <dbReference type="SMART" id="SM00543"/>
    </source>
</evidence>
<dbReference type="InterPro" id="IPR003890">
    <property type="entry name" value="MIF4G-like_typ-3"/>
</dbReference>
<dbReference type="InterPro" id="IPR007193">
    <property type="entry name" value="Upf2/Nmd2_C"/>
</dbReference>
<feature type="domain" description="MIF4G" evidence="4">
    <location>
        <begin position="697"/>
        <end position="905"/>
    </location>
</feature>
<dbReference type="InParanoid" id="A0A3N4KMR7"/>
<comment type="subcellular location">
    <subcellularLocation>
        <location evidence="1">Cytoplasm</location>
    </subcellularLocation>
</comment>
<dbReference type="SMART" id="SM00543">
    <property type="entry name" value="MIF4G"/>
    <property type="match status" value="2"/>
</dbReference>
<feature type="compositionally biased region" description="Acidic residues" evidence="3">
    <location>
        <begin position="937"/>
        <end position="972"/>
    </location>
</feature>
<sequence>MNRARKRELRELNKLAWEGSKDVFKTAKSLDSSLKKNTAVIKRLRTSLTADSLATLLKEIQTISLEKYLPEVISAVSEGLQKTKTASDITAAVEVVSALHQRFQADFTPQLTFALAKGLATPRPDVLKGLTVEQKEREEKDRLARQRTLLRVGVELWLVGVLRSVQDAVSVDEAGPAKNGAKAAAANVLNNGTKKKEEGGETEAFPLEVLKDLLGRDREHINLPLVVLFVKNFSYDVLGVKPRNLARKIVEEDGATITSDSAKTTGDAGDTNGTGSVDPEDPPLITAELQQRFKNILARYLESVKAHIVRQHKHLQTQFAKNAEAYVKSGEIFEDRQANYERLVKTKEKFIANAQIVADVLGLDMPDLQDEKDEEVADSIIREGGSMFPVREDGGRNGMWEDEDQRRFYEDLIDLKVRVPAVLLDDGKRKKSDAEGKSEGDKKKDTDDEEPEKVETATEGLESPSSPTASESKAGNDEFSTAIANKTIGAQVDALLIRLPELTNRDLIDQAAVDFCFLNSKASRNRLLKVLQDVPRGRQDLLPYYSRLVATLNRYLPDVGKGIVEYLDKEFRSLQRRKEKDLFEVRASNTRYLSELTKFGVVPQHVIFHCLKVALEDFHRINVNVICSTLENCGRYLLRNPETNPRMTQFLETLKRKKDGVTYLGPQERVAIENAFYYVNPPERPAIAQKERSVVELFVRKLIYLDLTKRNYVKILKQIRKLNWDDKEVTDLLFKVFTKIWKVRYNNVHILAILVGAIGRYHQEFAYAVVDEVLEQISLGLEQNNFKHNQRRVAQVKYLGEMYTYKLIDSPVIFDALYRMVTFGHENGTPKPGQVCMLDMPDDFFRIRLVCTLLDVCGMFFERGSSKKKLDFFLTFFQYYLFTKDPLPMDIEFIVQDTFQAIRPTWPIPTTAEEAGKAFEEAVAKSYKPDDKSNPAEPEEPEDAESSDEGELREGEDEADGVSEAEVEDEEPPTPGVRMERQNSEESTGSSSEDDEEEDIVVDMQKETRDPEADAEFDRELAKMMQESLDARKFERKPLFDVPLPIKRAGSTLSMLSRESTFDINEGGDANFGAGSSRLSSMISSSPNSSSGPGMMAFSLLTKKGNKQQTKTVEMPTNSSLAMALLNTQEQERQEKMKIKELVMNYDRMEETSELDALEKHAAANGVHLKYEKGNNYGNTNGGRGGTPQRGRKLSMNDLNWYDQNPCLSNNNRRRQFIRNGQMSRSYTTAASKPRPTLIETKITEEPKSVVAAKASCSVTNELARSPQFKRRGGEKY</sequence>
<protein>
    <submittedName>
        <fullName evidence="5">ARM repeat-containing protein</fullName>
    </submittedName>
</protein>
<feature type="compositionally biased region" description="Basic and acidic residues" evidence="3">
    <location>
        <begin position="925"/>
        <end position="934"/>
    </location>
</feature>
<dbReference type="AlphaFoldDB" id="A0A3N4KMR7"/>
<evidence type="ECO:0000313" key="5">
    <source>
        <dbReference type="EMBL" id="RPB11790.1"/>
    </source>
</evidence>
<dbReference type="Gene3D" id="1.25.40.180">
    <property type="match status" value="3"/>
</dbReference>
<dbReference type="GO" id="GO:0005737">
    <property type="term" value="C:cytoplasm"/>
    <property type="evidence" value="ECO:0007669"/>
    <property type="project" value="UniProtKB-SubCell"/>
</dbReference>
<gene>
    <name evidence="5" type="ORF">P167DRAFT_574982</name>
</gene>
<keyword evidence="6" id="KW-1185">Reference proteome</keyword>
<dbReference type="GO" id="GO:0003723">
    <property type="term" value="F:RNA binding"/>
    <property type="evidence" value="ECO:0007669"/>
    <property type="project" value="InterPro"/>
</dbReference>
<evidence type="ECO:0000256" key="2">
    <source>
        <dbReference type="ARBA" id="ARBA00022490"/>
    </source>
</evidence>
<dbReference type="FunFam" id="1.25.40.180:FF:000037">
    <property type="entry name" value="Nonsense-mediated mRNA decay factor (Upf2)"/>
    <property type="match status" value="1"/>
</dbReference>
<feature type="compositionally biased region" description="Acidic residues" evidence="3">
    <location>
        <begin position="992"/>
        <end position="1001"/>
    </location>
</feature>
<evidence type="ECO:0000256" key="1">
    <source>
        <dbReference type="ARBA" id="ARBA00004496"/>
    </source>
</evidence>
<dbReference type="InterPro" id="IPR039762">
    <property type="entry name" value="Nmd2/UPF2"/>
</dbReference>